<evidence type="ECO:0008006" key="3">
    <source>
        <dbReference type="Google" id="ProtNLM"/>
    </source>
</evidence>
<reference evidence="2" key="1">
    <citation type="journal article" date="2017" name="Genome Biol. Evol.">
        <title>The complete genome sequence of the phytopathogenic fungus Sclerotinia sclerotiorum reveals insights into the genome architecture of broad host range pathogens.</title>
        <authorList>
            <person name="Derbyshire M."/>
            <person name="Denton-Giles M."/>
            <person name="Hegedus D."/>
            <person name="Seifbarghy S."/>
            <person name="Rollins J."/>
            <person name="van Kan J."/>
            <person name="Seidl M.F."/>
            <person name="Faino L."/>
            <person name="Mbengue M."/>
            <person name="Navaud O."/>
            <person name="Raffaele S."/>
            <person name="Hammond-Kosack K."/>
            <person name="Heard S."/>
            <person name="Oliver R."/>
        </authorList>
    </citation>
    <scope>NUCLEOTIDE SEQUENCE [LARGE SCALE GENOMIC DNA]</scope>
    <source>
        <strain evidence="2">ATCC 18683 / 1980 / Ss-1</strain>
    </source>
</reference>
<dbReference type="AlphaFoldDB" id="A0A1D9QH09"/>
<dbReference type="Proteomes" id="UP000177798">
    <property type="component" value="Chromosome 12"/>
</dbReference>
<dbReference type="OrthoDB" id="3494353at2759"/>
<gene>
    <name evidence="1" type="ORF">sscle_12g090000</name>
</gene>
<protein>
    <recommendedName>
        <fullName evidence="3">MYND-type zinc finger protein samB</fullName>
    </recommendedName>
</protein>
<organism evidence="1 2">
    <name type="scientific">Sclerotinia sclerotiorum (strain ATCC 18683 / 1980 / Ss-1)</name>
    <name type="common">White mold</name>
    <name type="synonym">Whetzelinia sclerotiorum</name>
    <dbReference type="NCBI Taxonomy" id="665079"/>
    <lineage>
        <taxon>Eukaryota</taxon>
        <taxon>Fungi</taxon>
        <taxon>Dikarya</taxon>
        <taxon>Ascomycota</taxon>
        <taxon>Pezizomycotina</taxon>
        <taxon>Leotiomycetes</taxon>
        <taxon>Helotiales</taxon>
        <taxon>Sclerotiniaceae</taxon>
        <taxon>Sclerotinia</taxon>
    </lineage>
</organism>
<evidence type="ECO:0000313" key="2">
    <source>
        <dbReference type="Proteomes" id="UP000177798"/>
    </source>
</evidence>
<evidence type="ECO:0000313" key="1">
    <source>
        <dbReference type="EMBL" id="APA14230.1"/>
    </source>
</evidence>
<proteinExistence type="predicted"/>
<dbReference type="EMBL" id="CP017825">
    <property type="protein sequence ID" value="APA14230.1"/>
    <property type="molecule type" value="Genomic_DNA"/>
</dbReference>
<dbReference type="VEuPathDB" id="FungiDB:sscle_12g090000"/>
<name>A0A1D9QH09_SCLS1</name>
<accession>A0A1D9QH09</accession>
<sequence length="272" mass="30062">MDIWPPIINQRTLTFALPDLTAPQRNIAPIPCSICSTEKRQGYICACTIYAYYCSVECRSTHQITCISTISKRIPRPSPIYKLAFYFPPKRANFAVCWIPCPTVVPASCVPSCNECIVCQACHECHAYDVPLPTALLGRGANTTHAIIQNNIQKWELVPGISDPEDWTLSVIYGVKEGQILDTCSKSLSIEIFTGCSRDWTGPFVVMGVLWSDCEGKVQSRDVTGADLQTARKFFASTTPRELDLLGVADGERREHGLLEMNDLLGGVLKGK</sequence>